<dbReference type="EMBL" id="JASPKY010000357">
    <property type="protein sequence ID" value="KAK9704100.1"/>
    <property type="molecule type" value="Genomic_DNA"/>
</dbReference>
<evidence type="ECO:0000313" key="3">
    <source>
        <dbReference type="Proteomes" id="UP001458880"/>
    </source>
</evidence>
<evidence type="ECO:0000313" key="2">
    <source>
        <dbReference type="EMBL" id="KAK9704100.1"/>
    </source>
</evidence>
<dbReference type="InterPro" id="IPR000477">
    <property type="entry name" value="RT_dom"/>
</dbReference>
<dbReference type="GO" id="GO:0003964">
    <property type="term" value="F:RNA-directed DNA polymerase activity"/>
    <property type="evidence" value="ECO:0007669"/>
    <property type="project" value="UniProtKB-KW"/>
</dbReference>
<keyword evidence="2" id="KW-0548">Nucleotidyltransferase</keyword>
<keyword evidence="3" id="KW-1185">Reference proteome</keyword>
<protein>
    <submittedName>
        <fullName evidence="2">Reverse transcriptase (RNA-dependent DNA polymerase)</fullName>
    </submittedName>
</protein>
<dbReference type="PANTHER" id="PTHR33332">
    <property type="entry name" value="REVERSE TRANSCRIPTASE DOMAIN-CONTAINING PROTEIN"/>
    <property type="match status" value="1"/>
</dbReference>
<reference evidence="2 3" key="1">
    <citation type="journal article" date="2024" name="BMC Genomics">
        <title>De novo assembly and annotation of Popillia japonica's genome with initial clues to its potential as an invasive pest.</title>
        <authorList>
            <person name="Cucini C."/>
            <person name="Boschi S."/>
            <person name="Funari R."/>
            <person name="Cardaioli E."/>
            <person name="Iannotti N."/>
            <person name="Marturano G."/>
            <person name="Paoli F."/>
            <person name="Bruttini M."/>
            <person name="Carapelli A."/>
            <person name="Frati F."/>
            <person name="Nardi F."/>
        </authorList>
    </citation>
    <scope>NUCLEOTIDE SEQUENCE [LARGE SCALE GENOMIC DNA]</scope>
    <source>
        <strain evidence="2">DMR45628</strain>
    </source>
</reference>
<sequence>MEKLLEKHLRQTSLLQRPLHPNQHAYQSGKSCDSALHQLVSRVEASINNQEIALVAFLDIEGAFDNTSFKSMIRAASNRGVEDTICKWIKAMLEGQLVETSLAGETMQVTVRKGCPQGGVLSPLLWDLVIDELLVTLNDEGYYTQGCADDIAILIVGKNASTISELMQRALTRTEGWCGQEHLRVNPAKATLVPFTKIRKLDGLKPPILHNEPVQFNQETKFLGLVLDSKLTWNQRLEQMIDKCNRALMTIRRTIGKAWGLKPRMMHWLYTAVVRPMLTYSCLIWWTKATQKQAIAKLAKVQRLACLCITGAAKSTPTADMETMLNLLPLDIYIRGKARIGAHRLKWGGNWRTQNRILRGMTE</sequence>
<evidence type="ECO:0000259" key="1">
    <source>
        <dbReference type="PROSITE" id="PS50878"/>
    </source>
</evidence>
<dbReference type="PROSITE" id="PS50878">
    <property type="entry name" value="RT_POL"/>
    <property type="match status" value="1"/>
</dbReference>
<name>A0AAW1JL60_POPJA</name>
<dbReference type="SUPFAM" id="SSF56672">
    <property type="entry name" value="DNA/RNA polymerases"/>
    <property type="match status" value="1"/>
</dbReference>
<dbReference type="InterPro" id="IPR043502">
    <property type="entry name" value="DNA/RNA_pol_sf"/>
</dbReference>
<dbReference type="Proteomes" id="UP001458880">
    <property type="component" value="Unassembled WGS sequence"/>
</dbReference>
<comment type="caution">
    <text evidence="2">The sequence shown here is derived from an EMBL/GenBank/DDBJ whole genome shotgun (WGS) entry which is preliminary data.</text>
</comment>
<organism evidence="2 3">
    <name type="scientific">Popillia japonica</name>
    <name type="common">Japanese beetle</name>
    <dbReference type="NCBI Taxonomy" id="7064"/>
    <lineage>
        <taxon>Eukaryota</taxon>
        <taxon>Metazoa</taxon>
        <taxon>Ecdysozoa</taxon>
        <taxon>Arthropoda</taxon>
        <taxon>Hexapoda</taxon>
        <taxon>Insecta</taxon>
        <taxon>Pterygota</taxon>
        <taxon>Neoptera</taxon>
        <taxon>Endopterygota</taxon>
        <taxon>Coleoptera</taxon>
        <taxon>Polyphaga</taxon>
        <taxon>Scarabaeiformia</taxon>
        <taxon>Scarabaeidae</taxon>
        <taxon>Rutelinae</taxon>
        <taxon>Popillia</taxon>
    </lineage>
</organism>
<dbReference type="CDD" id="cd01650">
    <property type="entry name" value="RT_nLTR_like"/>
    <property type="match status" value="1"/>
</dbReference>
<proteinExistence type="predicted"/>
<dbReference type="AlphaFoldDB" id="A0AAW1JL60"/>
<accession>A0AAW1JL60</accession>
<keyword evidence="2" id="KW-0808">Transferase</keyword>
<gene>
    <name evidence="2" type="ORF">QE152_g28501</name>
</gene>
<dbReference type="Pfam" id="PF00078">
    <property type="entry name" value="RVT_1"/>
    <property type="match status" value="1"/>
</dbReference>
<keyword evidence="2" id="KW-0695">RNA-directed DNA polymerase</keyword>
<feature type="domain" description="Reverse transcriptase" evidence="1">
    <location>
        <begin position="1"/>
        <end position="227"/>
    </location>
</feature>